<accession>A0AAD9IH71</accession>
<evidence type="ECO:0000313" key="2">
    <source>
        <dbReference type="EMBL" id="KAK2077531.1"/>
    </source>
</evidence>
<feature type="region of interest" description="Disordered" evidence="1">
    <location>
        <begin position="107"/>
        <end position="132"/>
    </location>
</feature>
<reference evidence="2" key="1">
    <citation type="submission" date="2021-01" db="EMBL/GenBank/DDBJ databases">
        <authorList>
            <person name="Eckstrom K.M.E."/>
        </authorList>
    </citation>
    <scope>NUCLEOTIDE SEQUENCE</scope>
    <source>
        <strain evidence="2">UVCC 0001</strain>
    </source>
</reference>
<evidence type="ECO:0000313" key="3">
    <source>
        <dbReference type="Proteomes" id="UP001255856"/>
    </source>
</evidence>
<dbReference type="AlphaFoldDB" id="A0AAD9IH71"/>
<sequence length="137" mass="14959">MQDMCDNWERNYRRACEAMAAVLQAQASLITPEEHERRLAEAFEERALCSRCQRRLDDKDEAGADQAAPVASLKRELESAETAWTQETHQLQEALLQASLLGSSSKDDAVAAGALSKPSAWPPAPPAASPQLVIDVV</sequence>
<proteinExistence type="predicted"/>
<organism evidence="2 3">
    <name type="scientific">Prototheca wickerhamii</name>
    <dbReference type="NCBI Taxonomy" id="3111"/>
    <lineage>
        <taxon>Eukaryota</taxon>
        <taxon>Viridiplantae</taxon>
        <taxon>Chlorophyta</taxon>
        <taxon>core chlorophytes</taxon>
        <taxon>Trebouxiophyceae</taxon>
        <taxon>Chlorellales</taxon>
        <taxon>Chlorellaceae</taxon>
        <taxon>Prototheca</taxon>
    </lineage>
</organism>
<name>A0AAD9IH71_PROWI</name>
<keyword evidence="3" id="KW-1185">Reference proteome</keyword>
<dbReference type="EMBL" id="JASFZW010000006">
    <property type="protein sequence ID" value="KAK2077531.1"/>
    <property type="molecule type" value="Genomic_DNA"/>
</dbReference>
<dbReference type="Proteomes" id="UP001255856">
    <property type="component" value="Unassembled WGS sequence"/>
</dbReference>
<evidence type="ECO:0000256" key="1">
    <source>
        <dbReference type="SAM" id="MobiDB-lite"/>
    </source>
</evidence>
<gene>
    <name evidence="2" type="ORF">QBZ16_004376</name>
</gene>
<comment type="caution">
    <text evidence="2">The sequence shown here is derived from an EMBL/GenBank/DDBJ whole genome shotgun (WGS) entry which is preliminary data.</text>
</comment>
<protein>
    <submittedName>
        <fullName evidence="2">Uncharacterized protein</fullName>
    </submittedName>
</protein>